<gene>
    <name evidence="2" type="ORF">HMPREF0063_10131</name>
</gene>
<keyword evidence="3" id="KW-1185">Reference proteome</keyword>
<dbReference type="AlphaFoldDB" id="E2S7X4"/>
<dbReference type="HOGENOM" id="CLU_2091600_0_0_11"/>
<feature type="region of interest" description="Disordered" evidence="1">
    <location>
        <begin position="84"/>
        <end position="116"/>
    </location>
</feature>
<proteinExistence type="predicted"/>
<name>E2S7X4_9ACTN</name>
<accession>E2S7X4</accession>
<organism evidence="2 3">
    <name type="scientific">Aeromicrobium marinum DSM 15272</name>
    <dbReference type="NCBI Taxonomy" id="585531"/>
    <lineage>
        <taxon>Bacteria</taxon>
        <taxon>Bacillati</taxon>
        <taxon>Actinomycetota</taxon>
        <taxon>Actinomycetes</taxon>
        <taxon>Propionibacteriales</taxon>
        <taxon>Nocardioidaceae</taxon>
        <taxon>Aeromicrobium</taxon>
    </lineage>
</organism>
<protein>
    <submittedName>
        <fullName evidence="2">Uncharacterized protein</fullName>
    </submittedName>
</protein>
<evidence type="ECO:0000313" key="2">
    <source>
        <dbReference type="EMBL" id="EFQ84790.1"/>
    </source>
</evidence>
<dbReference type="EMBL" id="ACLF03000001">
    <property type="protein sequence ID" value="EFQ84790.1"/>
    <property type="molecule type" value="Genomic_DNA"/>
</dbReference>
<dbReference type="Proteomes" id="UP000003111">
    <property type="component" value="Unassembled WGS sequence"/>
</dbReference>
<evidence type="ECO:0000313" key="3">
    <source>
        <dbReference type="Proteomes" id="UP000003111"/>
    </source>
</evidence>
<comment type="caution">
    <text evidence="2">The sequence shown here is derived from an EMBL/GenBank/DDBJ whole genome shotgun (WGS) entry which is preliminary data.</text>
</comment>
<sequence>MTALSYDSITVPTDDDAVDVPTWRAYAHGLAMATRLVGIDTETRAQVVSDLGSLVREIGARRPRLRIVSAYLDEITAALLAAPSPPDSVLDLLASRPTTDPDGPRRFPDSRFSGGT</sequence>
<reference evidence="2" key="1">
    <citation type="submission" date="2010-08" db="EMBL/GenBank/DDBJ databases">
        <authorList>
            <person name="Muzny D."/>
            <person name="Qin X."/>
            <person name="Buhay C."/>
            <person name="Dugan-Rocha S."/>
            <person name="Ding Y."/>
            <person name="Chen G."/>
            <person name="Hawes A."/>
            <person name="Holder M."/>
            <person name="Jhangiani S."/>
            <person name="Johnson A."/>
            <person name="Khan Z."/>
            <person name="Li Z."/>
            <person name="Liu W."/>
            <person name="Liu X."/>
            <person name="Perez L."/>
            <person name="Shen H."/>
            <person name="Wang Q."/>
            <person name="Watt J."/>
            <person name="Xi L."/>
            <person name="Xin Y."/>
            <person name="Zhou J."/>
            <person name="Deng J."/>
            <person name="Jiang H."/>
            <person name="Liu Y."/>
            <person name="Qu J."/>
            <person name="Song X.-Z."/>
            <person name="Zhang L."/>
            <person name="Villasana D."/>
            <person name="Johnson A."/>
            <person name="Liu J."/>
            <person name="Liyanage D."/>
            <person name="Lorensuhewa L."/>
            <person name="Robinson T."/>
            <person name="Song A."/>
            <person name="Song B.-B."/>
            <person name="Dinh H."/>
            <person name="Thornton R."/>
            <person name="Coyle M."/>
            <person name="Francisco L."/>
            <person name="Jackson L."/>
            <person name="Javaid M."/>
            <person name="Korchina V."/>
            <person name="Kovar C."/>
            <person name="Mata R."/>
            <person name="Mathew T."/>
            <person name="Ngo R."/>
            <person name="Nguyen L."/>
            <person name="Nguyen N."/>
            <person name="Okwuonu G."/>
            <person name="Ongeri F."/>
            <person name="Pham C."/>
            <person name="Simmons D."/>
            <person name="Wilczek-Boney K."/>
            <person name="Hale W."/>
            <person name="Jakkamsetti A."/>
            <person name="Pham P."/>
            <person name="Ruth R."/>
            <person name="San Lucas F."/>
            <person name="Warren J."/>
            <person name="Zhang J."/>
            <person name="Zhao Z."/>
            <person name="Zhou C."/>
            <person name="Zhu D."/>
            <person name="Lee S."/>
            <person name="Bess C."/>
            <person name="Blankenburg K."/>
            <person name="Forbes L."/>
            <person name="Fu Q."/>
            <person name="Gubbala S."/>
            <person name="Hirani K."/>
            <person name="Jayaseelan J.C."/>
            <person name="Lara F."/>
            <person name="Munidasa M."/>
            <person name="Palculict T."/>
            <person name="Patil S."/>
            <person name="Pu L.-L."/>
            <person name="Saada N."/>
            <person name="Tang L."/>
            <person name="Weissenberger G."/>
            <person name="Zhu Y."/>
            <person name="Hemphill L."/>
            <person name="Shang Y."/>
            <person name="Youmans B."/>
            <person name="Ayvaz T."/>
            <person name="Ross M."/>
            <person name="Santibanez J."/>
            <person name="Aqrawi P."/>
            <person name="Gross S."/>
            <person name="Joshi V."/>
            <person name="Fowler G."/>
            <person name="Nazareth L."/>
            <person name="Reid J."/>
            <person name="Worley K."/>
            <person name="Petrosino J."/>
            <person name="Highlander S."/>
            <person name="Gibbs R."/>
        </authorList>
    </citation>
    <scope>NUCLEOTIDE SEQUENCE [LARGE SCALE GENOMIC DNA]</scope>
    <source>
        <strain evidence="2">DSM 15272</strain>
    </source>
</reference>
<dbReference type="RefSeq" id="WP_007076698.1">
    <property type="nucleotide sequence ID" value="NZ_CM001024.1"/>
</dbReference>
<evidence type="ECO:0000256" key="1">
    <source>
        <dbReference type="SAM" id="MobiDB-lite"/>
    </source>
</evidence>